<dbReference type="EMBL" id="WMKA01000041">
    <property type="protein sequence ID" value="MTG90226.1"/>
    <property type="molecule type" value="Genomic_DNA"/>
</dbReference>
<feature type="compositionally biased region" description="Basic residues" evidence="1">
    <location>
        <begin position="607"/>
        <end position="619"/>
    </location>
</feature>
<dbReference type="PRINTS" id="PR00364">
    <property type="entry name" value="DISEASERSIST"/>
</dbReference>
<evidence type="ECO:0000313" key="4">
    <source>
        <dbReference type="Proteomes" id="UP000440668"/>
    </source>
</evidence>
<name>A0A6N7ZLD4_9MICO</name>
<gene>
    <name evidence="3" type="ORF">GJV82_14950</name>
</gene>
<reference evidence="3 4" key="1">
    <citation type="submission" date="2019-11" db="EMBL/GenBank/DDBJ databases">
        <title>Cellulosimicrobium composti sp. nov. isolated from a compost.</title>
        <authorList>
            <person name="Yang Y."/>
        </authorList>
    </citation>
    <scope>NUCLEOTIDE SEQUENCE [LARGE SCALE GENOMIC DNA]</scope>
    <source>
        <strain evidence="3 4">BIT-GX5</strain>
    </source>
</reference>
<evidence type="ECO:0000313" key="3">
    <source>
        <dbReference type="EMBL" id="MTG90226.1"/>
    </source>
</evidence>
<accession>A0A6N7ZLD4</accession>
<dbReference type="InterPro" id="IPR027417">
    <property type="entry name" value="P-loop_NTPase"/>
</dbReference>
<feature type="compositionally biased region" description="Basic and acidic residues" evidence="1">
    <location>
        <begin position="60"/>
        <end position="72"/>
    </location>
</feature>
<organism evidence="3 4">
    <name type="scientific">Cellulosimicrobium composti</name>
    <dbReference type="NCBI Taxonomy" id="2672572"/>
    <lineage>
        <taxon>Bacteria</taxon>
        <taxon>Bacillati</taxon>
        <taxon>Actinomycetota</taxon>
        <taxon>Actinomycetes</taxon>
        <taxon>Micrococcales</taxon>
        <taxon>Promicromonosporaceae</taxon>
        <taxon>Cellulosimicrobium</taxon>
    </lineage>
</organism>
<dbReference type="InterPro" id="IPR001387">
    <property type="entry name" value="Cro/C1-type_HTH"/>
</dbReference>
<proteinExistence type="predicted"/>
<dbReference type="InterPro" id="IPR041664">
    <property type="entry name" value="AAA_16"/>
</dbReference>
<feature type="region of interest" description="Disordered" evidence="1">
    <location>
        <begin position="16"/>
        <end position="72"/>
    </location>
</feature>
<sequence length="619" mass="66698">MGTTLARAATRIEGFARRTSVPARHTPGGLAVDRVTGAGAGRTQRGHRERPPRPGGAARPARDDHPRRPEARMDTEALGPAVRRFRLAADLTLERLSELSGVSDRALSDIERGAALGPQHRTMVAVVDALGLDDEDRALVLRAAREGRRRSRPEPGWRLPLPRGAADFTGREAELARVAAALRARPGAPPPVVLVTGPPGYGKTSLAVRAAQHLQAEFDDLLFLDLAGTAPDATTPRAVVARLVRALGGTGARAADDPARLRALLGHRRVLVVLDDARDEAQVRAALPADGPAAVLVTSRRHLEGLEDVVRLDLERLRPADSRALLERIVPRHQASRADLARLAALCDDVPLALRIAANRLVSRPTWTVDGLAERLAVADRRLDALAAGDLSVRAAIALSFDQLGPAAQRLFRRLALADGLDVGAGLAATLAEESLRTTEELLDELVSLSLVRAVERDRYALHDLLRLYALGELAAVETAQESAAARRRADAWLLRTTARAARWLEPGDPGEGAADPGDVAVLATREEARAWLVDEAPSWFAALRRVARGGDPATVVEVARTLHRFPGLRHAWGRGPGAARVLDDRATPARAADDGGPRRRDDGGRVRRRVRRRPRQPR</sequence>
<comment type="caution">
    <text evidence="3">The sequence shown here is derived from an EMBL/GenBank/DDBJ whole genome shotgun (WGS) entry which is preliminary data.</text>
</comment>
<dbReference type="Gene3D" id="1.10.10.10">
    <property type="entry name" value="Winged helix-like DNA-binding domain superfamily/Winged helix DNA-binding domain"/>
    <property type="match status" value="1"/>
</dbReference>
<dbReference type="PANTHER" id="PTHR47691">
    <property type="entry name" value="REGULATOR-RELATED"/>
    <property type="match status" value="1"/>
</dbReference>
<dbReference type="Pfam" id="PF13560">
    <property type="entry name" value="HTH_31"/>
    <property type="match status" value="1"/>
</dbReference>
<dbReference type="InterPro" id="IPR036388">
    <property type="entry name" value="WH-like_DNA-bd_sf"/>
</dbReference>
<dbReference type="Gene3D" id="1.10.260.40">
    <property type="entry name" value="lambda repressor-like DNA-binding domains"/>
    <property type="match status" value="1"/>
</dbReference>
<dbReference type="InterPro" id="IPR003593">
    <property type="entry name" value="AAA+_ATPase"/>
</dbReference>
<dbReference type="InterPro" id="IPR010982">
    <property type="entry name" value="Lambda_DNA-bd_dom_sf"/>
</dbReference>
<dbReference type="PROSITE" id="PS50943">
    <property type="entry name" value="HTH_CROC1"/>
    <property type="match status" value="1"/>
</dbReference>
<feature type="compositionally biased region" description="Basic and acidic residues" evidence="1">
    <location>
        <begin position="582"/>
        <end position="606"/>
    </location>
</feature>
<dbReference type="Proteomes" id="UP000440668">
    <property type="component" value="Unassembled WGS sequence"/>
</dbReference>
<evidence type="ECO:0000259" key="2">
    <source>
        <dbReference type="PROSITE" id="PS50943"/>
    </source>
</evidence>
<dbReference type="GO" id="GO:0003677">
    <property type="term" value="F:DNA binding"/>
    <property type="evidence" value="ECO:0007669"/>
    <property type="project" value="InterPro"/>
</dbReference>
<dbReference type="Pfam" id="PF13191">
    <property type="entry name" value="AAA_16"/>
    <property type="match status" value="1"/>
</dbReference>
<evidence type="ECO:0000256" key="1">
    <source>
        <dbReference type="SAM" id="MobiDB-lite"/>
    </source>
</evidence>
<protein>
    <submittedName>
        <fullName evidence="3">AAA family ATPase</fullName>
    </submittedName>
</protein>
<dbReference type="SMART" id="SM00530">
    <property type="entry name" value="HTH_XRE"/>
    <property type="match status" value="1"/>
</dbReference>
<feature type="region of interest" description="Disordered" evidence="1">
    <location>
        <begin position="577"/>
        <end position="619"/>
    </location>
</feature>
<dbReference type="SUPFAM" id="SSF47413">
    <property type="entry name" value="lambda repressor-like DNA-binding domains"/>
    <property type="match status" value="1"/>
</dbReference>
<dbReference type="GO" id="GO:0043531">
    <property type="term" value="F:ADP binding"/>
    <property type="evidence" value="ECO:0007669"/>
    <property type="project" value="InterPro"/>
</dbReference>
<dbReference type="Gene3D" id="3.40.50.300">
    <property type="entry name" value="P-loop containing nucleotide triphosphate hydrolases"/>
    <property type="match status" value="1"/>
</dbReference>
<feature type="domain" description="HTH cro/C1-type" evidence="2">
    <location>
        <begin position="82"/>
        <end position="137"/>
    </location>
</feature>
<dbReference type="SUPFAM" id="SSF52540">
    <property type="entry name" value="P-loop containing nucleoside triphosphate hydrolases"/>
    <property type="match status" value="1"/>
</dbReference>
<dbReference type="SMART" id="SM00382">
    <property type="entry name" value="AAA"/>
    <property type="match status" value="1"/>
</dbReference>
<dbReference type="CDD" id="cd00093">
    <property type="entry name" value="HTH_XRE"/>
    <property type="match status" value="1"/>
</dbReference>
<dbReference type="PANTHER" id="PTHR47691:SF3">
    <property type="entry name" value="HTH-TYPE TRANSCRIPTIONAL REGULATOR RV0890C-RELATED"/>
    <property type="match status" value="1"/>
</dbReference>
<dbReference type="AlphaFoldDB" id="A0A6N7ZLD4"/>